<evidence type="ECO:0000256" key="1">
    <source>
        <dbReference type="SAM" id="MobiDB-lite"/>
    </source>
</evidence>
<keyword evidence="3" id="KW-1185">Reference proteome</keyword>
<dbReference type="AlphaFoldDB" id="A0A6G1IVT2"/>
<feature type="compositionally biased region" description="Low complexity" evidence="1">
    <location>
        <begin position="703"/>
        <end position="716"/>
    </location>
</feature>
<feature type="compositionally biased region" description="Low complexity" evidence="1">
    <location>
        <begin position="196"/>
        <end position="209"/>
    </location>
</feature>
<accession>A0A6G1IVT2</accession>
<evidence type="ECO:0000313" key="3">
    <source>
        <dbReference type="Proteomes" id="UP000799291"/>
    </source>
</evidence>
<feature type="compositionally biased region" description="Basic and acidic residues" evidence="1">
    <location>
        <begin position="409"/>
        <end position="422"/>
    </location>
</feature>
<feature type="region of interest" description="Disordered" evidence="1">
    <location>
        <begin position="516"/>
        <end position="543"/>
    </location>
</feature>
<feature type="compositionally biased region" description="Basic and acidic residues" evidence="1">
    <location>
        <begin position="351"/>
        <end position="370"/>
    </location>
</feature>
<protein>
    <submittedName>
        <fullName evidence="2">Uncharacterized protein</fullName>
    </submittedName>
</protein>
<feature type="compositionally biased region" description="Polar residues" evidence="1">
    <location>
        <begin position="676"/>
        <end position="686"/>
    </location>
</feature>
<feature type="compositionally biased region" description="Low complexity" evidence="1">
    <location>
        <begin position="734"/>
        <end position="752"/>
    </location>
</feature>
<evidence type="ECO:0000313" key="2">
    <source>
        <dbReference type="EMBL" id="KAF2682090.1"/>
    </source>
</evidence>
<feature type="region of interest" description="Disordered" evidence="1">
    <location>
        <begin position="1"/>
        <end position="34"/>
    </location>
</feature>
<feature type="region of interest" description="Disordered" evidence="1">
    <location>
        <begin position="351"/>
        <end position="424"/>
    </location>
</feature>
<feature type="region of interest" description="Disordered" evidence="1">
    <location>
        <begin position="75"/>
        <end position="240"/>
    </location>
</feature>
<organism evidence="2 3">
    <name type="scientific">Lentithecium fluviatile CBS 122367</name>
    <dbReference type="NCBI Taxonomy" id="1168545"/>
    <lineage>
        <taxon>Eukaryota</taxon>
        <taxon>Fungi</taxon>
        <taxon>Dikarya</taxon>
        <taxon>Ascomycota</taxon>
        <taxon>Pezizomycotina</taxon>
        <taxon>Dothideomycetes</taxon>
        <taxon>Pleosporomycetidae</taxon>
        <taxon>Pleosporales</taxon>
        <taxon>Massarineae</taxon>
        <taxon>Lentitheciaceae</taxon>
        <taxon>Lentithecium</taxon>
    </lineage>
</organism>
<sequence>MATQPNRPAEMKPIVGHRNRKARPSMVPAPVPITTPTAEESRRYLGLQPNTFTLAATVSSLQCQRSQSDRLSLWDGSTVRGVEPPERRRAPSPIQCHEGKGKGRADERPTNGQWKRPELTTETFVPPGEKPAALARIQRRPELGDGISKALSNGYPRLIDGINSTEDQTAIPRAPRLRPSPPPPDVKEEDLEQEHLLPSLRSAPLSSFSVASHFPGPTSPPLTSSPIPPSTTPGSITSEQARNFYTVPPRHTARPAAAVDQVRKYPLPNSGLRGETLTQNVDLQQNPALPPGRTFSSLDSYTETSHGSPVSTVESSAFEVGIYTSRPEGCMLRRADGKRYNMSSVLEEQRSKRILESNHTRQVKVSDGRDVSSAPGWMPQTPRLQPRTPEEEESPRQVGGSRILGVDYYRPEPRAESKRPEESLSSEQYLAWQRAALIEQGCNTFPRYGDSPATPAPVPLGVRNRIFPEGMWAAGPGSESKVQVPVSHVPETPRPDLDPEIAEWVRRSLVMAEQNAGPTQLTRRNAVRKPKAIQSSQVGEQEQEVEEHVGTEHAHTDRLFDSIEQNLTMFDVRRCCSSQHVASPPDPPAVTTHPPQAFEHEFAVELELPLTISRAETTSPSPTFYTALSFLLPPPPPPPVDQTTSPTPLCQQCYPEEDDVLLSPQPEATRLPLTAPISTPGPSQATHAEPEPEPEPEILNPISRRSSWNSNASRSSRFVEMMDEDGPRLYAAAQSQSQPQLQLQPEPLPLSLFTPSRPPAPESAPAPVDPESRRAVEPRRRRAPSPYPQAPATRLDEARNRIPLTGPGHTAPPPAQPGCLVKRTYQKLRTWKKENLHRDKTAKQQFPARRGTVARVKAKLGIKGRAPDGRKFYGPLGSG</sequence>
<feature type="compositionally biased region" description="Pro residues" evidence="1">
    <location>
        <begin position="756"/>
        <end position="768"/>
    </location>
</feature>
<dbReference type="Proteomes" id="UP000799291">
    <property type="component" value="Unassembled WGS sequence"/>
</dbReference>
<feature type="region of interest" description="Disordered" evidence="1">
    <location>
        <begin position="283"/>
        <end position="313"/>
    </location>
</feature>
<reference evidence="2" key="1">
    <citation type="journal article" date="2020" name="Stud. Mycol.">
        <title>101 Dothideomycetes genomes: a test case for predicting lifestyles and emergence of pathogens.</title>
        <authorList>
            <person name="Haridas S."/>
            <person name="Albert R."/>
            <person name="Binder M."/>
            <person name="Bloem J."/>
            <person name="Labutti K."/>
            <person name="Salamov A."/>
            <person name="Andreopoulos B."/>
            <person name="Baker S."/>
            <person name="Barry K."/>
            <person name="Bills G."/>
            <person name="Bluhm B."/>
            <person name="Cannon C."/>
            <person name="Castanera R."/>
            <person name="Culley D."/>
            <person name="Daum C."/>
            <person name="Ezra D."/>
            <person name="Gonzalez J."/>
            <person name="Henrissat B."/>
            <person name="Kuo A."/>
            <person name="Liang C."/>
            <person name="Lipzen A."/>
            <person name="Lutzoni F."/>
            <person name="Magnuson J."/>
            <person name="Mondo S."/>
            <person name="Nolan M."/>
            <person name="Ohm R."/>
            <person name="Pangilinan J."/>
            <person name="Park H.-J."/>
            <person name="Ramirez L."/>
            <person name="Alfaro M."/>
            <person name="Sun H."/>
            <person name="Tritt A."/>
            <person name="Yoshinaga Y."/>
            <person name="Zwiers L.-H."/>
            <person name="Turgeon B."/>
            <person name="Goodwin S."/>
            <person name="Spatafora J."/>
            <person name="Crous P."/>
            <person name="Grigoriev I."/>
        </authorList>
    </citation>
    <scope>NUCLEOTIDE SEQUENCE</scope>
    <source>
        <strain evidence="2">CBS 122367</strain>
    </source>
</reference>
<feature type="compositionally biased region" description="Polar residues" evidence="1">
    <location>
        <begin position="641"/>
        <end position="650"/>
    </location>
</feature>
<feature type="region of interest" description="Disordered" evidence="1">
    <location>
        <begin position="671"/>
        <end position="819"/>
    </location>
</feature>
<proteinExistence type="predicted"/>
<feature type="compositionally biased region" description="Polar residues" evidence="1">
    <location>
        <begin position="294"/>
        <end position="313"/>
    </location>
</feature>
<feature type="region of interest" description="Disordered" evidence="1">
    <location>
        <begin position="476"/>
        <end position="497"/>
    </location>
</feature>
<dbReference type="EMBL" id="MU005588">
    <property type="protein sequence ID" value="KAF2682090.1"/>
    <property type="molecule type" value="Genomic_DNA"/>
</dbReference>
<name>A0A6G1IVT2_9PLEO</name>
<gene>
    <name evidence="2" type="ORF">K458DRAFT_488806</name>
</gene>
<feature type="region of interest" description="Disordered" evidence="1">
    <location>
        <begin position="626"/>
        <end position="652"/>
    </location>
</feature>
<feature type="compositionally biased region" description="Basic and acidic residues" evidence="1">
    <location>
        <begin position="97"/>
        <end position="119"/>
    </location>
</feature>